<keyword evidence="7" id="KW-1185">Reference proteome</keyword>
<dbReference type="PROSITE" id="PS00518">
    <property type="entry name" value="ZF_RING_1"/>
    <property type="match status" value="1"/>
</dbReference>
<dbReference type="GO" id="GO:0008270">
    <property type="term" value="F:zinc ion binding"/>
    <property type="evidence" value="ECO:0007669"/>
    <property type="project" value="UniProtKB-KW"/>
</dbReference>
<sequence>MVHLPFLLLRLSIRTSLTMTPSLPPYTGYICHLCFSINPPVSREVGISYRPSCMEPFCGHLFCGHCARASRVTGERIRRCEDWLYRHLRGDFDLDTASESGGEHAGRKRITKLRSIQE</sequence>
<dbReference type="AlphaFoldDB" id="A0A6A5V0K2"/>
<keyword evidence="3" id="KW-0862">Zinc</keyword>
<dbReference type="InterPro" id="IPR017907">
    <property type="entry name" value="Znf_RING_CS"/>
</dbReference>
<evidence type="ECO:0000256" key="5">
    <source>
        <dbReference type="SAM" id="SignalP"/>
    </source>
</evidence>
<evidence type="ECO:0000313" key="7">
    <source>
        <dbReference type="Proteomes" id="UP000800036"/>
    </source>
</evidence>
<accession>A0A6A5V0K2</accession>
<gene>
    <name evidence="6" type="ORF">BU23DRAFT_233403</name>
</gene>
<evidence type="ECO:0008006" key="8">
    <source>
        <dbReference type="Google" id="ProtNLM"/>
    </source>
</evidence>
<evidence type="ECO:0000256" key="1">
    <source>
        <dbReference type="ARBA" id="ARBA00022723"/>
    </source>
</evidence>
<organism evidence="6 7">
    <name type="scientific">Bimuria novae-zelandiae CBS 107.79</name>
    <dbReference type="NCBI Taxonomy" id="1447943"/>
    <lineage>
        <taxon>Eukaryota</taxon>
        <taxon>Fungi</taxon>
        <taxon>Dikarya</taxon>
        <taxon>Ascomycota</taxon>
        <taxon>Pezizomycotina</taxon>
        <taxon>Dothideomycetes</taxon>
        <taxon>Pleosporomycetidae</taxon>
        <taxon>Pleosporales</taxon>
        <taxon>Massarineae</taxon>
        <taxon>Didymosphaeriaceae</taxon>
        <taxon>Bimuria</taxon>
    </lineage>
</organism>
<feature type="chain" id="PRO_5025331106" description="RING-type domain-containing protein" evidence="5">
    <location>
        <begin position="19"/>
        <end position="118"/>
    </location>
</feature>
<dbReference type="Proteomes" id="UP000800036">
    <property type="component" value="Unassembled WGS sequence"/>
</dbReference>
<keyword evidence="2" id="KW-0863">Zinc-finger</keyword>
<evidence type="ECO:0000313" key="6">
    <source>
        <dbReference type="EMBL" id="KAF1969739.1"/>
    </source>
</evidence>
<evidence type="ECO:0000256" key="4">
    <source>
        <dbReference type="SAM" id="MobiDB-lite"/>
    </source>
</evidence>
<keyword evidence="5" id="KW-0732">Signal</keyword>
<dbReference type="EMBL" id="ML976706">
    <property type="protein sequence ID" value="KAF1969739.1"/>
    <property type="molecule type" value="Genomic_DNA"/>
</dbReference>
<proteinExistence type="predicted"/>
<evidence type="ECO:0000256" key="3">
    <source>
        <dbReference type="ARBA" id="ARBA00022833"/>
    </source>
</evidence>
<feature type="region of interest" description="Disordered" evidence="4">
    <location>
        <begin position="95"/>
        <end position="118"/>
    </location>
</feature>
<feature type="signal peptide" evidence="5">
    <location>
        <begin position="1"/>
        <end position="18"/>
    </location>
</feature>
<name>A0A6A5V0K2_9PLEO</name>
<protein>
    <recommendedName>
        <fullName evidence="8">RING-type domain-containing protein</fullName>
    </recommendedName>
</protein>
<reference evidence="6" key="1">
    <citation type="journal article" date="2020" name="Stud. Mycol.">
        <title>101 Dothideomycetes genomes: a test case for predicting lifestyles and emergence of pathogens.</title>
        <authorList>
            <person name="Haridas S."/>
            <person name="Albert R."/>
            <person name="Binder M."/>
            <person name="Bloem J."/>
            <person name="Labutti K."/>
            <person name="Salamov A."/>
            <person name="Andreopoulos B."/>
            <person name="Baker S."/>
            <person name="Barry K."/>
            <person name="Bills G."/>
            <person name="Bluhm B."/>
            <person name="Cannon C."/>
            <person name="Castanera R."/>
            <person name="Culley D."/>
            <person name="Daum C."/>
            <person name="Ezra D."/>
            <person name="Gonzalez J."/>
            <person name="Henrissat B."/>
            <person name="Kuo A."/>
            <person name="Liang C."/>
            <person name="Lipzen A."/>
            <person name="Lutzoni F."/>
            <person name="Magnuson J."/>
            <person name="Mondo S."/>
            <person name="Nolan M."/>
            <person name="Ohm R."/>
            <person name="Pangilinan J."/>
            <person name="Park H.-J."/>
            <person name="Ramirez L."/>
            <person name="Alfaro M."/>
            <person name="Sun H."/>
            <person name="Tritt A."/>
            <person name="Yoshinaga Y."/>
            <person name="Zwiers L.-H."/>
            <person name="Turgeon B."/>
            <person name="Goodwin S."/>
            <person name="Spatafora J."/>
            <person name="Crous P."/>
            <person name="Grigoriev I."/>
        </authorList>
    </citation>
    <scope>NUCLEOTIDE SEQUENCE</scope>
    <source>
        <strain evidence="6">CBS 107.79</strain>
    </source>
</reference>
<evidence type="ECO:0000256" key="2">
    <source>
        <dbReference type="ARBA" id="ARBA00022771"/>
    </source>
</evidence>
<keyword evidence="1" id="KW-0479">Metal-binding</keyword>